<organism evidence="1 2">
    <name type="scientific">Algoriphagus sediminis</name>
    <dbReference type="NCBI Taxonomy" id="3057113"/>
    <lineage>
        <taxon>Bacteria</taxon>
        <taxon>Pseudomonadati</taxon>
        <taxon>Bacteroidota</taxon>
        <taxon>Cytophagia</taxon>
        <taxon>Cytophagales</taxon>
        <taxon>Cyclobacteriaceae</taxon>
        <taxon>Algoriphagus</taxon>
    </lineage>
</organism>
<evidence type="ECO:0008006" key="3">
    <source>
        <dbReference type="Google" id="ProtNLM"/>
    </source>
</evidence>
<sequence length="223" mass="24622">MRRLLTFNSIIALVLIFVVSSCMSNMDVNQEPVEPESELIEIDESQGGENERRWNFDKKATRFYFERFSNQLDPRQPNGDRVTSPDDFALFFPGVGEGNATFMGKALTFINQQATIDENGQQGTIAAPVTQFYADELAALGIKNIPDEVSSITTDKRGNSVWFKNIGNAVTPISEIRFNFEAEVEIIGGTGRFDGATGKGKVRGFFNPTTGEGSSIIIGKIQF</sequence>
<proteinExistence type="predicted"/>
<dbReference type="RefSeq" id="WP_289998909.1">
    <property type="nucleotide sequence ID" value="NZ_JAUEPH010000002.1"/>
</dbReference>
<accession>A0ABT7Y9Z5</accession>
<gene>
    <name evidence="1" type="ORF">QVH07_04265</name>
</gene>
<dbReference type="PROSITE" id="PS51257">
    <property type="entry name" value="PROKAR_LIPOPROTEIN"/>
    <property type="match status" value="1"/>
</dbReference>
<comment type="caution">
    <text evidence="1">The sequence shown here is derived from an EMBL/GenBank/DDBJ whole genome shotgun (WGS) entry which is preliminary data.</text>
</comment>
<evidence type="ECO:0000313" key="2">
    <source>
        <dbReference type="Proteomes" id="UP001171916"/>
    </source>
</evidence>
<keyword evidence="2" id="KW-1185">Reference proteome</keyword>
<name>A0ABT7Y9Z5_9BACT</name>
<reference evidence="1" key="1">
    <citation type="submission" date="2023-06" db="EMBL/GenBank/DDBJ databases">
        <title>Robiginitalea aurantiacus sp. nov. and Algoriphagus sediminis sp. nov., isolated from coastal sediment.</title>
        <authorList>
            <person name="Zhou Z.Y."/>
            <person name="An J."/>
            <person name="Jia Y.W."/>
            <person name="Du Z.J."/>
        </authorList>
    </citation>
    <scope>NUCLEOTIDE SEQUENCE</scope>
    <source>
        <strain evidence="1">C2-7</strain>
    </source>
</reference>
<protein>
    <recommendedName>
        <fullName evidence="3">Transferrin-binding protein B C-lobe/N-lobe beta barrel domain-containing protein</fullName>
    </recommendedName>
</protein>
<dbReference type="Proteomes" id="UP001171916">
    <property type="component" value="Unassembled WGS sequence"/>
</dbReference>
<evidence type="ECO:0000313" key="1">
    <source>
        <dbReference type="EMBL" id="MDN3203345.1"/>
    </source>
</evidence>
<dbReference type="EMBL" id="JAUEPH010000002">
    <property type="protein sequence ID" value="MDN3203345.1"/>
    <property type="molecule type" value="Genomic_DNA"/>
</dbReference>